<dbReference type="PANTHER" id="PTHR24113">
    <property type="entry name" value="RAN GTPASE-ACTIVATING PROTEIN 1"/>
    <property type="match status" value="1"/>
</dbReference>
<feature type="region of interest" description="Disordered" evidence="4">
    <location>
        <begin position="825"/>
        <end position="889"/>
    </location>
</feature>
<feature type="compositionally biased region" description="Acidic residues" evidence="4">
    <location>
        <begin position="1345"/>
        <end position="1364"/>
    </location>
</feature>
<feature type="compositionally biased region" description="Low complexity" evidence="4">
    <location>
        <begin position="1077"/>
        <end position="1095"/>
    </location>
</feature>
<dbReference type="InterPro" id="IPR001611">
    <property type="entry name" value="Leu-rich_rpt"/>
</dbReference>
<protein>
    <recommendedName>
        <fullName evidence="7">RNI-like protein</fullName>
    </recommendedName>
</protein>
<dbReference type="GO" id="GO:0005829">
    <property type="term" value="C:cytosol"/>
    <property type="evidence" value="ECO:0007669"/>
    <property type="project" value="TreeGrafter"/>
</dbReference>
<feature type="compositionally biased region" description="Low complexity" evidence="4">
    <location>
        <begin position="1"/>
        <end position="30"/>
    </location>
</feature>
<dbReference type="InterPro" id="IPR027038">
    <property type="entry name" value="RanGap"/>
</dbReference>
<dbReference type="GO" id="GO:0005096">
    <property type="term" value="F:GTPase activator activity"/>
    <property type="evidence" value="ECO:0007669"/>
    <property type="project" value="UniProtKB-KW"/>
</dbReference>
<feature type="compositionally biased region" description="Low complexity" evidence="4">
    <location>
        <begin position="1480"/>
        <end position="1496"/>
    </location>
</feature>
<evidence type="ECO:0000313" key="6">
    <source>
        <dbReference type="Proteomes" id="UP001142393"/>
    </source>
</evidence>
<dbReference type="GO" id="GO:0005634">
    <property type="term" value="C:nucleus"/>
    <property type="evidence" value="ECO:0007669"/>
    <property type="project" value="TreeGrafter"/>
</dbReference>
<organism evidence="5 6">
    <name type="scientific">Lentinula detonsa</name>
    <dbReference type="NCBI Taxonomy" id="2804962"/>
    <lineage>
        <taxon>Eukaryota</taxon>
        <taxon>Fungi</taxon>
        <taxon>Dikarya</taxon>
        <taxon>Basidiomycota</taxon>
        <taxon>Agaricomycotina</taxon>
        <taxon>Agaricomycetes</taxon>
        <taxon>Agaricomycetidae</taxon>
        <taxon>Agaricales</taxon>
        <taxon>Marasmiineae</taxon>
        <taxon>Omphalotaceae</taxon>
        <taxon>Lentinula</taxon>
    </lineage>
</organism>
<dbReference type="GO" id="GO:0031267">
    <property type="term" value="F:small GTPase binding"/>
    <property type="evidence" value="ECO:0007669"/>
    <property type="project" value="TreeGrafter"/>
</dbReference>
<dbReference type="Pfam" id="PF13516">
    <property type="entry name" value="LRR_6"/>
    <property type="match status" value="2"/>
</dbReference>
<feature type="compositionally biased region" description="Polar residues" evidence="4">
    <location>
        <begin position="943"/>
        <end position="952"/>
    </location>
</feature>
<evidence type="ECO:0000256" key="2">
    <source>
        <dbReference type="ARBA" id="ARBA00022614"/>
    </source>
</evidence>
<name>A0A9W8TTB7_9AGAR</name>
<evidence type="ECO:0000256" key="4">
    <source>
        <dbReference type="SAM" id="MobiDB-lite"/>
    </source>
</evidence>
<feature type="compositionally biased region" description="Low complexity" evidence="4">
    <location>
        <begin position="680"/>
        <end position="698"/>
    </location>
</feature>
<feature type="compositionally biased region" description="Low complexity" evidence="4">
    <location>
        <begin position="581"/>
        <end position="590"/>
    </location>
</feature>
<feature type="region of interest" description="Disordered" evidence="4">
    <location>
        <begin position="943"/>
        <end position="968"/>
    </location>
</feature>
<feature type="compositionally biased region" description="Low complexity" evidence="4">
    <location>
        <begin position="869"/>
        <end position="888"/>
    </location>
</feature>
<feature type="region of interest" description="Disordered" evidence="4">
    <location>
        <begin position="679"/>
        <end position="700"/>
    </location>
</feature>
<feature type="compositionally biased region" description="Low complexity" evidence="4">
    <location>
        <begin position="484"/>
        <end position="519"/>
    </location>
</feature>
<dbReference type="PANTHER" id="PTHR24113:SF12">
    <property type="entry name" value="RAN GTPASE-ACTIVATING PROTEIN 1"/>
    <property type="match status" value="1"/>
</dbReference>
<feature type="compositionally biased region" description="Polar residues" evidence="4">
    <location>
        <begin position="833"/>
        <end position="854"/>
    </location>
</feature>
<dbReference type="Gene3D" id="3.80.10.10">
    <property type="entry name" value="Ribonuclease Inhibitor"/>
    <property type="match status" value="4"/>
</dbReference>
<feature type="compositionally biased region" description="Pro residues" evidence="4">
    <location>
        <begin position="31"/>
        <end position="47"/>
    </location>
</feature>
<feature type="compositionally biased region" description="Low complexity" evidence="4">
    <location>
        <begin position="1200"/>
        <end position="1240"/>
    </location>
</feature>
<reference evidence="5 6" key="1">
    <citation type="journal article" date="2023" name="Proc. Natl. Acad. Sci. U.S.A.">
        <title>A global phylogenomic analysis of the shiitake genus Lentinula.</title>
        <authorList>
            <person name="Sierra-Patev S."/>
            <person name="Min B."/>
            <person name="Naranjo-Ortiz M."/>
            <person name="Looney B."/>
            <person name="Konkel Z."/>
            <person name="Slot J.C."/>
            <person name="Sakamoto Y."/>
            <person name="Steenwyk J.L."/>
            <person name="Rokas A."/>
            <person name="Carro J."/>
            <person name="Camarero S."/>
            <person name="Ferreira P."/>
            <person name="Molpeceres G."/>
            <person name="Ruiz-Duenas F.J."/>
            <person name="Serrano A."/>
            <person name="Henrissat B."/>
            <person name="Drula E."/>
            <person name="Hughes K.W."/>
            <person name="Mata J.L."/>
            <person name="Ishikawa N.K."/>
            <person name="Vargas-Isla R."/>
            <person name="Ushijima S."/>
            <person name="Smith C.A."/>
            <person name="Donoghue J."/>
            <person name="Ahrendt S."/>
            <person name="Andreopoulos W."/>
            <person name="He G."/>
            <person name="LaButti K."/>
            <person name="Lipzen A."/>
            <person name="Ng V."/>
            <person name="Riley R."/>
            <person name="Sandor L."/>
            <person name="Barry K."/>
            <person name="Martinez A.T."/>
            <person name="Xiao Y."/>
            <person name="Gibbons J.G."/>
            <person name="Terashima K."/>
            <person name="Grigoriev I.V."/>
            <person name="Hibbett D."/>
        </authorList>
    </citation>
    <scope>NUCLEOTIDE SEQUENCE [LARGE SCALE GENOMIC DNA]</scope>
    <source>
        <strain evidence="5 6">TFB7810</strain>
    </source>
</reference>
<dbReference type="GO" id="GO:0048471">
    <property type="term" value="C:perinuclear region of cytoplasm"/>
    <property type="evidence" value="ECO:0007669"/>
    <property type="project" value="TreeGrafter"/>
</dbReference>
<feature type="region of interest" description="Disordered" evidence="4">
    <location>
        <begin position="569"/>
        <end position="661"/>
    </location>
</feature>
<feature type="compositionally biased region" description="Low complexity" evidence="4">
    <location>
        <begin position="392"/>
        <end position="414"/>
    </location>
</feature>
<feature type="region of interest" description="Disordered" evidence="4">
    <location>
        <begin position="1345"/>
        <end position="1389"/>
    </location>
</feature>
<dbReference type="EMBL" id="JANVFU010000020">
    <property type="protein sequence ID" value="KAJ3739123.1"/>
    <property type="molecule type" value="Genomic_DNA"/>
</dbReference>
<dbReference type="Proteomes" id="UP001142393">
    <property type="component" value="Unassembled WGS sequence"/>
</dbReference>
<dbReference type="InterPro" id="IPR032675">
    <property type="entry name" value="LRR_dom_sf"/>
</dbReference>
<feature type="compositionally biased region" description="Low complexity" evidence="4">
    <location>
        <begin position="643"/>
        <end position="661"/>
    </location>
</feature>
<feature type="compositionally biased region" description="Polar residues" evidence="4">
    <location>
        <begin position="1268"/>
        <end position="1298"/>
    </location>
</feature>
<sequence length="1562" mass="163991">MASLSSPLSTSAPHLPQLSPSLNSPSSSSPLPSPTPSINSPRPPPPVRRASTSSDRIPIPGKSILKKPPPPPTGLFSRITSGMSIGKLFGGTTTATVASPNPDQTMLATMTAAESSSGSGGLKRAHFILPHMAVVYPISSNAPPRTPMTDVEKKAVEDRERERRKRVVCGEPESGSGWWTMEKVDGFYRECCKASDVKPEEVISQALLKPSSSMTMLSTNATSTLSSVPVPAPVSTSTSSPRTLDLTGISLTTTQAEILADVLSIEWGLRSLVLCESNLDPEVLKPILHALLLNNTLIYLSVASNTGLGNKSLAGRAIGAGYGLGAGLKGAGVAITGGGGLGLGGIGGGGAVTGWVVLEAYLSNSRLKVLDLSRNVIDKKAMESVVRGGLGSSSSYSTTEGTTSPSSELPSNSSASSSLISLTLDSVTLKSGALDVLARAVRISPSLRTLSLRNCRIGAMGSRGGIAISLMIRDWPDTVAAPPSSSTFSSNPSNNNSSDSLSEANSTISQTQTQNNTGSLNRLRRPAALTNLLDEAVGTSSSLSSSALPSARSSLSAITMSPLQTLVPVRKPLLPPPRHPQPVTVHSSSAHPPPPVNNSNLPPPPPLHPTKNVQTTYTPYVPRSKRGVAAGLGSIPPTPNTPNMPMMPGTPMAPVTPMTPTLATVSRGGITAFSAPFGDSLSSTSNSSDSSSNYPTSTITPRTINALTHNHAGSTLGSQPVPPSVAALNSASAALLSQVRALDALPRIGSLRSLDLRGNEMRNHITYLAQVLKRNRTLKSLNLQDNKLDPKALAVLAEALKYNAALEELDLGRNACCGAIGGTMSQTGSSSTKHASTPYPNLPNNLNAIHSRSSLHPAYPSNIMHNHTHPSSLSNSSTSPSSQPPNQHIDLSLEGIHALRLALALNATLTRLSLADTHLGDAGAIALAEWMGEYRGLRWLDLTRNSRSNPDPSSGGRETTRMGANSAGEGLGEAGVLALAQGVKLNRTLRCLDVEVPPGVEGYARLSREILNTCIRNVEASARENSGAGFRDTPDERKLRLGEVDGDVTKDPVNLGRECVEELKRYLSSTNMVSANSTTMTLSSSTPSPEATPPSLDNAEDPVQEANIPFLLRRTRTVLEELAGVIGGLLEDRQIESPVREEKIKEVLELSDEIGILVRRVEEVEAWEGSHKERREQTIIDSEGIVYEKTKAKPALHVKVPSNLDSNPSVSSSSTSPPLSTAIDSPATVTSPPSTTTTTTHGIFAISDSPPSTSPRNSSSPGFAMQPRESSIPHSSTFNIDTASNTSHSSDSNGNLPSSPRRKDKGKARAPPEPVRHEPVLSPTAVLLRNGVRGASGALLLNGDMEAESEVESESGEEENDGGGEVEREGGDASSGKVWNGEAEAGVRSRSWVAEEGEVFRKGNVLLGPEEMEGEYDGEELRRELLEAMVERPAPRSLHIDDPDEYGSISTPSPLSPTSTPISSTPLSAPLTPVIPPPASSLTPSSSLSAPPTTPLVSLPEHVVVTAHSGTTPTQDYSFTFRETPSLTSLSAVVELPAVRPYIPRTRSTSSTTANAVQNTSE</sequence>
<keyword evidence="1" id="KW-0343">GTPase activation</keyword>
<gene>
    <name evidence="5" type="ORF">DFH05DRAFT_1546892</name>
</gene>
<dbReference type="GO" id="GO:0006913">
    <property type="term" value="P:nucleocytoplasmic transport"/>
    <property type="evidence" value="ECO:0007669"/>
    <property type="project" value="TreeGrafter"/>
</dbReference>
<dbReference type="SUPFAM" id="SSF52047">
    <property type="entry name" value="RNI-like"/>
    <property type="match status" value="1"/>
</dbReference>
<feature type="compositionally biased region" description="Low complexity" evidence="4">
    <location>
        <begin position="1247"/>
        <end position="1261"/>
    </location>
</feature>
<feature type="region of interest" description="Disordered" evidence="4">
    <location>
        <begin position="481"/>
        <end position="523"/>
    </location>
</feature>
<evidence type="ECO:0000256" key="3">
    <source>
        <dbReference type="ARBA" id="ARBA00022737"/>
    </source>
</evidence>
<evidence type="ECO:0000313" key="5">
    <source>
        <dbReference type="EMBL" id="KAJ3739123.1"/>
    </source>
</evidence>
<keyword evidence="6" id="KW-1185">Reference proteome</keyword>
<feature type="compositionally biased region" description="Pro residues" evidence="4">
    <location>
        <begin position="591"/>
        <end position="608"/>
    </location>
</feature>
<proteinExistence type="predicted"/>
<feature type="region of interest" description="Disordered" evidence="4">
    <location>
        <begin position="1198"/>
        <end position="1322"/>
    </location>
</feature>
<evidence type="ECO:0008006" key="7">
    <source>
        <dbReference type="Google" id="ProtNLM"/>
    </source>
</evidence>
<feature type="region of interest" description="Disordered" evidence="4">
    <location>
        <begin position="1"/>
        <end position="77"/>
    </location>
</feature>
<accession>A0A9W8TTB7</accession>
<keyword evidence="2" id="KW-0433">Leucine-rich repeat</keyword>
<feature type="region of interest" description="Disordered" evidence="4">
    <location>
        <begin position="388"/>
        <end position="414"/>
    </location>
</feature>
<evidence type="ECO:0000256" key="1">
    <source>
        <dbReference type="ARBA" id="ARBA00022468"/>
    </source>
</evidence>
<keyword evidence="3" id="KW-0677">Repeat</keyword>
<feature type="compositionally biased region" description="Low complexity" evidence="4">
    <location>
        <begin position="1448"/>
        <end position="1472"/>
    </location>
</feature>
<comment type="caution">
    <text evidence="5">The sequence shown here is derived from an EMBL/GenBank/DDBJ whole genome shotgun (WGS) entry which is preliminary data.</text>
</comment>
<feature type="region of interest" description="Disordered" evidence="4">
    <location>
        <begin position="1433"/>
        <end position="1496"/>
    </location>
</feature>
<feature type="region of interest" description="Disordered" evidence="4">
    <location>
        <begin position="1077"/>
        <end position="1101"/>
    </location>
</feature>
<dbReference type="SMART" id="SM00368">
    <property type="entry name" value="LRR_RI"/>
    <property type="match status" value="4"/>
</dbReference>